<dbReference type="Gene3D" id="3.30.70.360">
    <property type="match status" value="1"/>
</dbReference>
<dbReference type="GO" id="GO:0046657">
    <property type="term" value="P:folic acid catabolic process"/>
    <property type="evidence" value="ECO:0007669"/>
    <property type="project" value="TreeGrafter"/>
</dbReference>
<dbReference type="FunFam" id="3.30.70.360:FF:000004">
    <property type="entry name" value="Peptidase M20 domain-containing protein 2"/>
    <property type="match status" value="1"/>
</dbReference>
<evidence type="ECO:0000313" key="4">
    <source>
        <dbReference type="Proteomes" id="UP000017081"/>
    </source>
</evidence>
<dbReference type="GO" id="GO:0005737">
    <property type="term" value="C:cytoplasm"/>
    <property type="evidence" value="ECO:0007669"/>
    <property type="project" value="TreeGrafter"/>
</dbReference>
<dbReference type="Pfam" id="PF01546">
    <property type="entry name" value="Peptidase_M20"/>
    <property type="match status" value="1"/>
</dbReference>
<accession>U7VCP5</accession>
<dbReference type="HOGENOM" id="CLU_031812_1_0_0"/>
<dbReference type="GO" id="GO:0071713">
    <property type="term" value="F:para-aminobenzoyl-glutamate hydrolase activity"/>
    <property type="evidence" value="ECO:0007669"/>
    <property type="project" value="TreeGrafter"/>
</dbReference>
<dbReference type="AlphaFoldDB" id="U7VCP5"/>
<protein>
    <recommendedName>
        <fullName evidence="1">Peptidase M20 domain-containing protein 2</fullName>
    </recommendedName>
</protein>
<reference evidence="3 4" key="1">
    <citation type="submission" date="2013-08" db="EMBL/GenBank/DDBJ databases">
        <authorList>
            <person name="Weinstock G."/>
            <person name="Sodergren E."/>
            <person name="Wylie T."/>
            <person name="Fulton L."/>
            <person name="Fulton R."/>
            <person name="Fronick C."/>
            <person name="O'Laughlin M."/>
            <person name="Godfrey J."/>
            <person name="Miner T."/>
            <person name="Herter B."/>
            <person name="Appelbaum E."/>
            <person name="Cordes M."/>
            <person name="Lek S."/>
            <person name="Wollam A."/>
            <person name="Pepin K.H."/>
            <person name="Palsikar V.B."/>
            <person name="Mitreva M."/>
            <person name="Wilson R.K."/>
        </authorList>
    </citation>
    <scope>NUCLEOTIDE SEQUENCE [LARGE SCALE GENOMIC DNA]</scope>
    <source>
        <strain evidence="3 4">ATCC BAA-474</strain>
    </source>
</reference>
<dbReference type="SUPFAM" id="SSF55031">
    <property type="entry name" value="Bacterial exopeptidase dimerisation domain"/>
    <property type="match status" value="1"/>
</dbReference>
<dbReference type="InterPro" id="IPR017144">
    <property type="entry name" value="Xaa-Arg_dipeptidase"/>
</dbReference>
<dbReference type="EMBL" id="AXZF01000055">
    <property type="protein sequence ID" value="ERT68568.1"/>
    <property type="molecule type" value="Genomic_DNA"/>
</dbReference>
<organism evidence="3 4">
    <name type="scientific">Cetobacterium somerae ATCC BAA-474</name>
    <dbReference type="NCBI Taxonomy" id="1319815"/>
    <lineage>
        <taxon>Bacteria</taxon>
        <taxon>Fusobacteriati</taxon>
        <taxon>Fusobacteriota</taxon>
        <taxon>Fusobacteriia</taxon>
        <taxon>Fusobacteriales</taxon>
        <taxon>Fusobacteriaceae</taxon>
        <taxon>Cetobacterium</taxon>
    </lineage>
</organism>
<dbReference type="PATRIC" id="fig|1319815.3.peg.1473"/>
<dbReference type="PIRSF" id="PIRSF037226">
    <property type="entry name" value="Amidohydrolase_ACY1L2_prd"/>
    <property type="match status" value="1"/>
</dbReference>
<dbReference type="eggNOG" id="COG1473">
    <property type="taxonomic scope" value="Bacteria"/>
</dbReference>
<evidence type="ECO:0000313" key="3">
    <source>
        <dbReference type="EMBL" id="ERT68568.1"/>
    </source>
</evidence>
<dbReference type="CDD" id="cd05672">
    <property type="entry name" value="M20_ACY1L2-like"/>
    <property type="match status" value="1"/>
</dbReference>
<feature type="domain" description="Peptidase M20 dimerisation" evidence="2">
    <location>
        <begin position="176"/>
        <end position="264"/>
    </location>
</feature>
<dbReference type="STRING" id="1319815.HMPREF0202_01528"/>
<dbReference type="InterPro" id="IPR017439">
    <property type="entry name" value="Amidohydrolase"/>
</dbReference>
<dbReference type="Pfam" id="PF07687">
    <property type="entry name" value="M20_dimer"/>
    <property type="match status" value="1"/>
</dbReference>
<dbReference type="Gene3D" id="3.40.630.10">
    <property type="entry name" value="Zn peptidases"/>
    <property type="match status" value="1"/>
</dbReference>
<dbReference type="SUPFAM" id="SSF53187">
    <property type="entry name" value="Zn-dependent exopeptidases"/>
    <property type="match status" value="1"/>
</dbReference>
<dbReference type="PANTHER" id="PTHR30575">
    <property type="entry name" value="PEPTIDASE M20"/>
    <property type="match status" value="1"/>
</dbReference>
<dbReference type="InterPro" id="IPR002933">
    <property type="entry name" value="Peptidase_M20"/>
</dbReference>
<gene>
    <name evidence="3" type="ORF">HMPREF0202_01528</name>
</gene>
<name>U7VCP5_9FUSO</name>
<dbReference type="RefSeq" id="WP_023051066.1">
    <property type="nucleotide sequence ID" value="NZ_CP173062.2"/>
</dbReference>
<dbReference type="PANTHER" id="PTHR30575:SF0">
    <property type="entry name" value="XAA-ARG DIPEPTIDASE"/>
    <property type="match status" value="1"/>
</dbReference>
<evidence type="ECO:0000256" key="1">
    <source>
        <dbReference type="PIRNR" id="PIRNR037226"/>
    </source>
</evidence>
<evidence type="ECO:0000259" key="2">
    <source>
        <dbReference type="Pfam" id="PF07687"/>
    </source>
</evidence>
<comment type="caution">
    <text evidence="3">The sequence shown here is derived from an EMBL/GenBank/DDBJ whole genome shotgun (WGS) entry which is preliminary data.</text>
</comment>
<dbReference type="Proteomes" id="UP000017081">
    <property type="component" value="Unassembled WGS sequence"/>
</dbReference>
<dbReference type="InterPro" id="IPR036264">
    <property type="entry name" value="Bact_exopeptidase_dim_dom"/>
</dbReference>
<dbReference type="InterPro" id="IPR052030">
    <property type="entry name" value="Peptidase_M20/M20A_hydrolases"/>
</dbReference>
<dbReference type="GO" id="GO:0016805">
    <property type="term" value="F:dipeptidase activity"/>
    <property type="evidence" value="ECO:0007669"/>
    <property type="project" value="InterPro"/>
</dbReference>
<proteinExistence type="inferred from homology"/>
<comment type="similarity">
    <text evidence="1">Belongs to the peptidase M20A family.</text>
</comment>
<dbReference type="NCBIfam" id="TIGR01891">
    <property type="entry name" value="amidohydrolases"/>
    <property type="match status" value="1"/>
</dbReference>
<keyword evidence="4" id="KW-1185">Reference proteome</keyword>
<sequence>MNLEKIILELKERYMEIFEELKDLNSYLFENPELGLKEFKARDRHCEILSKYGFFIEKGYCGIETAFLANYVGEKPGPRIAYLAEYDALPEIGHGCGHNILGVTSSAAGILLREFVNIYGGEVLVIGTPAEETDGAKVAMVKSGAFNNIDVAMIVHPTSGNLHLRSSSSQAMEALQFTFKGKTSHAAGSPHLGINALDGVINLFNTINALRQQILPTDRVHGIITKGGEAANIIPDLAVANFYVRSRNKNELDTLLEKVLNCAKGAAISSGTKLEIENYETSFLDLITNKTLMNLYEESLKDIGITEMKDSEDSGSTDAGDVSHVCATIHPYLPLYKDVISHSRELAQCTIEDGAYKGMEEAVLALTLTGIKILKSEKILDEIKLEFDNRK</sequence>
<dbReference type="InterPro" id="IPR011650">
    <property type="entry name" value="Peptidase_M20_dimer"/>
</dbReference>